<protein>
    <recommendedName>
        <fullName evidence="4">DUF3575 domain-containing protein</fullName>
    </recommendedName>
</protein>
<proteinExistence type="predicted"/>
<evidence type="ECO:0000256" key="1">
    <source>
        <dbReference type="SAM" id="SignalP"/>
    </source>
</evidence>
<feature type="chain" id="PRO_5012860240" description="DUF3575 domain-containing protein" evidence="1">
    <location>
        <begin position="21"/>
        <end position="173"/>
    </location>
</feature>
<feature type="signal peptide" evidence="1">
    <location>
        <begin position="1"/>
        <end position="20"/>
    </location>
</feature>
<evidence type="ECO:0000313" key="3">
    <source>
        <dbReference type="Proteomes" id="UP000182510"/>
    </source>
</evidence>
<evidence type="ECO:0008006" key="4">
    <source>
        <dbReference type="Google" id="ProtNLM"/>
    </source>
</evidence>
<dbReference type="RefSeq" id="WP_072553880.1">
    <property type="nucleotide sequence ID" value="NZ_CP018153.1"/>
</dbReference>
<name>A0A1L3J7V9_9FLAO</name>
<dbReference type="KEGG" id="grl:LPB144_12595"/>
<organism evidence="2 3">
    <name type="scientific">Christiangramia salexigens</name>
    <dbReference type="NCBI Taxonomy" id="1913577"/>
    <lineage>
        <taxon>Bacteria</taxon>
        <taxon>Pseudomonadati</taxon>
        <taxon>Bacteroidota</taxon>
        <taxon>Flavobacteriia</taxon>
        <taxon>Flavobacteriales</taxon>
        <taxon>Flavobacteriaceae</taxon>
        <taxon>Christiangramia</taxon>
    </lineage>
</organism>
<keyword evidence="1" id="KW-0732">Signal</keyword>
<gene>
    <name evidence="2" type="ORF">LPB144_12595</name>
</gene>
<dbReference type="AlphaFoldDB" id="A0A1L3J7V9"/>
<reference evidence="2 3" key="1">
    <citation type="submission" date="2016-11" db="EMBL/GenBank/DDBJ databases">
        <title>Gramella sp. LPB0144 isolated from marine environment.</title>
        <authorList>
            <person name="Kim E."/>
            <person name="Yi H."/>
        </authorList>
    </citation>
    <scope>NUCLEOTIDE SEQUENCE [LARGE SCALE GENOMIC DNA]</scope>
    <source>
        <strain evidence="2 3">LPB0144</strain>
    </source>
</reference>
<dbReference type="EMBL" id="CP018153">
    <property type="protein sequence ID" value="APG61191.1"/>
    <property type="molecule type" value="Genomic_DNA"/>
</dbReference>
<dbReference type="STRING" id="1913577.LPB144_12595"/>
<evidence type="ECO:0000313" key="2">
    <source>
        <dbReference type="EMBL" id="APG61191.1"/>
    </source>
</evidence>
<dbReference type="Proteomes" id="UP000182510">
    <property type="component" value="Chromosome"/>
</dbReference>
<dbReference type="OrthoDB" id="883248at2"/>
<sequence length="173" mass="19292">MKKLLSLAILLLGMAGFSQETTTTSQFSLNLLWPSAEYEVSISDNSTIDMNLGIGFAYHEDFTGSNYGIYPGFETQYRYYYNFLKRSEKDKKTSENSANYIALLGSVTGGDPIIGDLRYDSDYGIFFGPAWGMQRVYNSGFKLNLNLGAGYGFNENGDSYIAPLVAFQLGWVM</sequence>
<keyword evidence="3" id="KW-1185">Reference proteome</keyword>
<accession>A0A1L3J7V9</accession>